<dbReference type="AlphaFoldDB" id="A0A839ZX48"/>
<comment type="caution">
    <text evidence="1">The sequence shown here is derived from an EMBL/GenBank/DDBJ whole genome shotgun (WGS) entry which is preliminary data.</text>
</comment>
<accession>A0A839ZX48</accession>
<keyword evidence="2" id="KW-1185">Reference proteome</keyword>
<organism evidence="1 2">
    <name type="scientific">Phenylobacterium haematophilum</name>
    <dbReference type="NCBI Taxonomy" id="98513"/>
    <lineage>
        <taxon>Bacteria</taxon>
        <taxon>Pseudomonadati</taxon>
        <taxon>Pseudomonadota</taxon>
        <taxon>Alphaproteobacteria</taxon>
        <taxon>Caulobacterales</taxon>
        <taxon>Caulobacteraceae</taxon>
        <taxon>Phenylobacterium</taxon>
    </lineage>
</organism>
<reference evidence="1 2" key="1">
    <citation type="submission" date="2020-08" db="EMBL/GenBank/DDBJ databases">
        <title>Genomic Encyclopedia of Type Strains, Phase IV (KMG-IV): sequencing the most valuable type-strain genomes for metagenomic binning, comparative biology and taxonomic classification.</title>
        <authorList>
            <person name="Goeker M."/>
        </authorList>
    </citation>
    <scope>NUCLEOTIDE SEQUENCE [LARGE SCALE GENOMIC DNA]</scope>
    <source>
        <strain evidence="1 2">DSM 21793</strain>
    </source>
</reference>
<sequence>MSQSAIVRTPEVLASIAQELEHAGELCDRLETLVTQLVRASRGEPLAIALHEAQTLDVLTQHLAALANFTRKLSAQAESDAYDLTDAVAGVTLGDLANRLARVTRDGPARAAADAGDLDLF</sequence>
<name>A0A839ZX48_9CAUL</name>
<dbReference type="EMBL" id="JACIDK010000002">
    <property type="protein sequence ID" value="MBB3891095.1"/>
    <property type="molecule type" value="Genomic_DNA"/>
</dbReference>
<dbReference type="RefSeq" id="WP_183771681.1">
    <property type="nucleotide sequence ID" value="NZ_JACIDK010000002.1"/>
</dbReference>
<gene>
    <name evidence="1" type="ORF">GGQ61_001812</name>
</gene>
<evidence type="ECO:0000313" key="1">
    <source>
        <dbReference type="EMBL" id="MBB3891095.1"/>
    </source>
</evidence>
<evidence type="ECO:0000313" key="2">
    <source>
        <dbReference type="Proteomes" id="UP000530564"/>
    </source>
</evidence>
<evidence type="ECO:0008006" key="3">
    <source>
        <dbReference type="Google" id="ProtNLM"/>
    </source>
</evidence>
<dbReference type="Proteomes" id="UP000530564">
    <property type="component" value="Unassembled WGS sequence"/>
</dbReference>
<protein>
    <recommendedName>
        <fullName evidence="3">Chemotaxis protein</fullName>
    </recommendedName>
</protein>
<proteinExistence type="predicted"/>